<sequence length="177" mass="19628">MEKDFPRMRLDLGHGGERETNSFAEEFQVRGPEGDDIPCLASVTVESTRTGNRYLLEGTVEADIRENCSRCLKTTDFRIVAEFSLILQRGGGIPEGVEEEDFVLISEAQEYDFDVFPAVREAVLLEMPIKYLCSESCAGLCPGCGADLNEGPCQCGGRDADPRWGPLKKLLKEEDDK</sequence>
<dbReference type="EMBL" id="DSEC01000611">
    <property type="protein sequence ID" value="HER44489.1"/>
    <property type="molecule type" value="Genomic_DNA"/>
</dbReference>
<dbReference type="Pfam" id="PF02620">
    <property type="entry name" value="YceD"/>
    <property type="match status" value="1"/>
</dbReference>
<evidence type="ECO:0000313" key="1">
    <source>
        <dbReference type="EMBL" id="HER44489.1"/>
    </source>
</evidence>
<dbReference type="AlphaFoldDB" id="A0A7V2AWG0"/>
<dbReference type="InterPro" id="IPR003772">
    <property type="entry name" value="YceD"/>
</dbReference>
<dbReference type="PANTHER" id="PTHR34374:SF1">
    <property type="entry name" value="LARGE RIBOSOMAL RNA SUBUNIT ACCUMULATION PROTEIN YCED HOMOLOG 1, CHLOROPLASTIC"/>
    <property type="match status" value="1"/>
</dbReference>
<protein>
    <submittedName>
        <fullName evidence="1">DUF177 domain-containing protein</fullName>
    </submittedName>
</protein>
<gene>
    <name evidence="1" type="ORF">ENO08_08525</name>
</gene>
<dbReference type="PANTHER" id="PTHR34374">
    <property type="entry name" value="LARGE RIBOSOMAL RNA SUBUNIT ACCUMULATION PROTEIN YCED HOMOLOG 1, CHLOROPLASTIC"/>
    <property type="match status" value="1"/>
</dbReference>
<organism evidence="1">
    <name type="scientific">Eiseniibacteriota bacterium</name>
    <dbReference type="NCBI Taxonomy" id="2212470"/>
    <lineage>
        <taxon>Bacteria</taxon>
        <taxon>Candidatus Eiseniibacteriota</taxon>
    </lineage>
</organism>
<reference evidence="1" key="1">
    <citation type="journal article" date="2020" name="mSystems">
        <title>Genome- and Community-Level Interaction Insights into Carbon Utilization and Element Cycling Functions of Hydrothermarchaeota in Hydrothermal Sediment.</title>
        <authorList>
            <person name="Zhou Z."/>
            <person name="Liu Y."/>
            <person name="Xu W."/>
            <person name="Pan J."/>
            <person name="Luo Z.H."/>
            <person name="Li M."/>
        </authorList>
    </citation>
    <scope>NUCLEOTIDE SEQUENCE [LARGE SCALE GENOMIC DNA]</scope>
    <source>
        <strain evidence="1">SpSt-1233</strain>
    </source>
</reference>
<accession>A0A7V2AWG0</accession>
<comment type="caution">
    <text evidence="1">The sequence shown here is derived from an EMBL/GenBank/DDBJ whole genome shotgun (WGS) entry which is preliminary data.</text>
</comment>
<name>A0A7V2AWG0_UNCEI</name>
<dbReference type="Proteomes" id="UP000886069">
    <property type="component" value="Unassembled WGS sequence"/>
</dbReference>
<proteinExistence type="predicted"/>